<gene>
    <name evidence="2" type="ORF">PVAR5_7032</name>
</gene>
<organism evidence="2 3">
    <name type="scientific">Byssochlamys spectabilis (strain No. 5 / NBRC 109023)</name>
    <name type="common">Paecilomyces variotii</name>
    <dbReference type="NCBI Taxonomy" id="1356009"/>
    <lineage>
        <taxon>Eukaryota</taxon>
        <taxon>Fungi</taxon>
        <taxon>Dikarya</taxon>
        <taxon>Ascomycota</taxon>
        <taxon>Pezizomycotina</taxon>
        <taxon>Eurotiomycetes</taxon>
        <taxon>Eurotiomycetidae</taxon>
        <taxon>Eurotiales</taxon>
        <taxon>Thermoascaceae</taxon>
        <taxon>Paecilomyces</taxon>
    </lineage>
</organism>
<evidence type="ECO:0000313" key="3">
    <source>
        <dbReference type="Proteomes" id="UP000018001"/>
    </source>
</evidence>
<keyword evidence="3" id="KW-1185">Reference proteome</keyword>
<name>V5I4C4_BYSSN</name>
<keyword evidence="1" id="KW-0472">Membrane</keyword>
<accession>V5I4C4</accession>
<reference evidence="3" key="1">
    <citation type="journal article" date="2014" name="Genome Announc.">
        <title>Draft genome sequence of the formaldehyde-resistant fungus Byssochlamys spectabilis No. 5 (anamorph Paecilomyces variotii No. 5) (NBRC109023).</title>
        <authorList>
            <person name="Oka T."/>
            <person name="Ekino K."/>
            <person name="Fukuda K."/>
            <person name="Nomura Y."/>
        </authorList>
    </citation>
    <scope>NUCLEOTIDE SEQUENCE [LARGE SCALE GENOMIC DNA]</scope>
    <source>
        <strain evidence="3">No. 5 / NBRC 109023</strain>
    </source>
</reference>
<dbReference type="OrthoDB" id="3365267at2759"/>
<dbReference type="Proteomes" id="UP000018001">
    <property type="component" value="Unassembled WGS sequence"/>
</dbReference>
<keyword evidence="1" id="KW-0812">Transmembrane</keyword>
<protein>
    <submittedName>
        <fullName evidence="2">Uncharacterized protein</fullName>
    </submittedName>
</protein>
<dbReference type="InParanoid" id="V5I4C4"/>
<feature type="transmembrane region" description="Helical" evidence="1">
    <location>
        <begin position="44"/>
        <end position="64"/>
    </location>
</feature>
<evidence type="ECO:0000256" key="1">
    <source>
        <dbReference type="SAM" id="Phobius"/>
    </source>
</evidence>
<sequence>MSSETFAFNRRRARDELNALAEEHMKHDLQPADRDKLQLSARKIAIHTTLGSLIGIGLGTYFAFRLRRGRLQLFEAFKAKEKPTAVQFADGRTETLPDVTPFFQPSPLGDFATYFLFGAGGLFIGGETGFLTGTYSGSRILTKDPESRARIENAFRKFRADVLRREADQLDGGHQSALEKLF</sequence>
<dbReference type="HOGENOM" id="CLU_110344_0_0_1"/>
<keyword evidence="1" id="KW-1133">Transmembrane helix</keyword>
<dbReference type="eggNOG" id="ENOG502SMP1">
    <property type="taxonomic scope" value="Eukaryota"/>
</dbReference>
<comment type="caution">
    <text evidence="2">The sequence shown here is derived from an EMBL/GenBank/DDBJ whole genome shotgun (WGS) entry which is preliminary data.</text>
</comment>
<dbReference type="EMBL" id="BAUL01000241">
    <property type="protein sequence ID" value="GAD98340.1"/>
    <property type="molecule type" value="Genomic_DNA"/>
</dbReference>
<dbReference type="AlphaFoldDB" id="V5I4C4"/>
<proteinExistence type="predicted"/>
<evidence type="ECO:0000313" key="2">
    <source>
        <dbReference type="EMBL" id="GAD98340.1"/>
    </source>
</evidence>